<comment type="caution">
    <text evidence="1">The sequence shown here is derived from an EMBL/GenBank/DDBJ whole genome shotgun (WGS) entry which is preliminary data.</text>
</comment>
<accession>A0ABU7F8G7</accession>
<protein>
    <submittedName>
        <fullName evidence="1">Uncharacterized protein</fullName>
    </submittedName>
</protein>
<name>A0ABU7F8G7_9TELE</name>
<gene>
    <name evidence="1" type="ORF">CHARACLAT_030334</name>
</gene>
<dbReference type="EMBL" id="JAHUTJ010078304">
    <property type="protein sequence ID" value="MED6295304.1"/>
    <property type="molecule type" value="Genomic_DNA"/>
</dbReference>
<sequence>MSRNIKFVEKILEGQHPVFPAGHKDVEMLRWHTAVTVLEASDDLTDICCICGQKDDPKEKKSIIWVGGTSGGWDILRRDLLWRAFR</sequence>
<evidence type="ECO:0000313" key="1">
    <source>
        <dbReference type="EMBL" id="MED6295304.1"/>
    </source>
</evidence>
<keyword evidence="2" id="KW-1185">Reference proteome</keyword>
<proteinExistence type="predicted"/>
<organism evidence="1 2">
    <name type="scientific">Characodon lateralis</name>
    <dbReference type="NCBI Taxonomy" id="208331"/>
    <lineage>
        <taxon>Eukaryota</taxon>
        <taxon>Metazoa</taxon>
        <taxon>Chordata</taxon>
        <taxon>Craniata</taxon>
        <taxon>Vertebrata</taxon>
        <taxon>Euteleostomi</taxon>
        <taxon>Actinopterygii</taxon>
        <taxon>Neopterygii</taxon>
        <taxon>Teleostei</taxon>
        <taxon>Neoteleostei</taxon>
        <taxon>Acanthomorphata</taxon>
        <taxon>Ovalentaria</taxon>
        <taxon>Atherinomorphae</taxon>
        <taxon>Cyprinodontiformes</taxon>
        <taxon>Goodeidae</taxon>
        <taxon>Characodon</taxon>
    </lineage>
</organism>
<dbReference type="Proteomes" id="UP001352852">
    <property type="component" value="Unassembled WGS sequence"/>
</dbReference>
<reference evidence="1 2" key="1">
    <citation type="submission" date="2021-06" db="EMBL/GenBank/DDBJ databases">
        <authorList>
            <person name="Palmer J.M."/>
        </authorList>
    </citation>
    <scope>NUCLEOTIDE SEQUENCE [LARGE SCALE GENOMIC DNA]</scope>
    <source>
        <strain evidence="1 2">CL_MEX2019</strain>
        <tissue evidence="1">Muscle</tissue>
    </source>
</reference>
<evidence type="ECO:0000313" key="2">
    <source>
        <dbReference type="Proteomes" id="UP001352852"/>
    </source>
</evidence>